<reference evidence="1" key="1">
    <citation type="submission" date="2022-01" db="EMBL/GenBank/DDBJ databases">
        <authorList>
            <person name="Jo J.-H."/>
            <person name="Im W.-T."/>
        </authorList>
    </citation>
    <scope>NUCLEOTIDE SEQUENCE</scope>
    <source>
        <strain evidence="1">NA20</strain>
    </source>
</reference>
<dbReference type="EMBL" id="JAKLTR010000021">
    <property type="protein sequence ID" value="MCG2617446.1"/>
    <property type="molecule type" value="Genomic_DNA"/>
</dbReference>
<evidence type="ECO:0000313" key="1">
    <source>
        <dbReference type="EMBL" id="MCG2617446.1"/>
    </source>
</evidence>
<dbReference type="Gene3D" id="3.30.450.40">
    <property type="match status" value="1"/>
</dbReference>
<dbReference type="InterPro" id="IPR029016">
    <property type="entry name" value="GAF-like_dom_sf"/>
</dbReference>
<name>A0ABS9KYS8_9BACT</name>
<dbReference type="Proteomes" id="UP001165367">
    <property type="component" value="Unassembled WGS sequence"/>
</dbReference>
<gene>
    <name evidence="1" type="ORF">LZZ85_24320</name>
</gene>
<dbReference type="RefSeq" id="WP_237876202.1">
    <property type="nucleotide sequence ID" value="NZ_JAKLTR010000021.1"/>
</dbReference>
<comment type="caution">
    <text evidence="1">The sequence shown here is derived from an EMBL/GenBank/DDBJ whole genome shotgun (WGS) entry which is preliminary data.</text>
</comment>
<accession>A0ABS9KYS8</accession>
<keyword evidence="2" id="KW-1185">Reference proteome</keyword>
<protein>
    <submittedName>
        <fullName evidence="1">GAF domain-containing protein</fullName>
    </submittedName>
</protein>
<proteinExistence type="predicted"/>
<dbReference type="SUPFAM" id="SSF55781">
    <property type="entry name" value="GAF domain-like"/>
    <property type="match status" value="1"/>
</dbReference>
<evidence type="ECO:0000313" key="2">
    <source>
        <dbReference type="Proteomes" id="UP001165367"/>
    </source>
</evidence>
<organism evidence="1 2">
    <name type="scientific">Terrimonas ginsenosidimutans</name>
    <dbReference type="NCBI Taxonomy" id="2908004"/>
    <lineage>
        <taxon>Bacteria</taxon>
        <taxon>Pseudomonadati</taxon>
        <taxon>Bacteroidota</taxon>
        <taxon>Chitinophagia</taxon>
        <taxon>Chitinophagales</taxon>
        <taxon>Chitinophagaceae</taxon>
        <taxon>Terrimonas</taxon>
    </lineage>
</organism>
<sequence length="793" mass="91591">MQAKILDIVPIPFPPPAPETLISFAPFVNYLKKRKEQSDCHKSKFFSYVIEEFEKNPELLGEVKPADVEQYANQMQLIYLSLSPMVEDEENHFWGLSLPMRPVLMYTTNALYRFAQDMMADKVASDQIPGTLEELAKEKLEYSYSFILERLYGMTNFLNRYFIHSVVDRKTGLTKYYKQKLDTRFIDIATTRPLPELNLATLKSKINDSRDVLPLLQELLPLDMFRFTGFGIASIEEVTPQYALENIKGLLLDHSSLKEDDYYTRFTDSLKSLIGSTDVEFGALPFLEVNGRPVFIDGACFNSVLINSAKEHASGEKSYASLAEEYAKKPKVTFIRDIAEEDEGRHEMIRALKVAGVRSFAMLPVFFNNALVGAVEVYSKKPGILNEALLSQLEPAMPLLSQLLKNTIDQFNDSVEKVIKEKFTAVQPSVQWKFNEVAWHYLQNEHQPQSRKETEDIVFEDVYPLYGAVDIRNSTVERNQALRKDLRVQFTVLMTVLEKLRKVTGFGLLDEKIFVSQQWLNKIEKDNSVFNQEIKLNEFLENDMVPFLLQFIDNQPELTAIADEYFSAINEKHGAAYENRRALESSMTTVISSVNNYFEMLKDEIQQAYPCYFEKFRTDGVEYDIYIGQSITPNKPYSNIYLKNLRLMQLTSMAAIARYSHSLLPFLSRKVETTQLIFIHSHPIDIRFRKDEKRFDVEGAYNIRYHIIKKRIDKVNIKDTRERLTQPNKIALVYFNQKEADEYISYIRYLQGEKLLNNDLEYLELEELQGVSGLKALRVGVNLSAEEKAPAVS</sequence>